<keyword evidence="1" id="KW-0812">Transmembrane</keyword>
<dbReference type="EMBL" id="AAUW01000008">
    <property type="protein sequence ID" value="EAV43942.1"/>
    <property type="molecule type" value="Genomic_DNA"/>
</dbReference>
<name>A0NU33_ROSAI</name>
<keyword evidence="1" id="KW-1133">Transmembrane helix</keyword>
<protein>
    <submittedName>
        <fullName evidence="2">Uncharacterized protein</fullName>
    </submittedName>
</protein>
<gene>
    <name evidence="2" type="ORF">SIAM614_12478</name>
</gene>
<proteinExistence type="predicted"/>
<accession>A0NU33</accession>
<keyword evidence="1" id="KW-0472">Membrane</keyword>
<organism evidence="2 3">
    <name type="scientific">Roseibium aggregatum (strain ATCC 25650 / DSM 13394 / JCM 20685 / NBRC 16684 / NCIMB 2208 / IAM 12614 / B1)</name>
    <name type="common">Stappia aggregata</name>
    <dbReference type="NCBI Taxonomy" id="384765"/>
    <lineage>
        <taxon>Bacteria</taxon>
        <taxon>Pseudomonadati</taxon>
        <taxon>Pseudomonadota</taxon>
        <taxon>Alphaproteobacteria</taxon>
        <taxon>Hyphomicrobiales</taxon>
        <taxon>Stappiaceae</taxon>
        <taxon>Roseibium</taxon>
    </lineage>
</organism>
<feature type="transmembrane region" description="Helical" evidence="1">
    <location>
        <begin position="6"/>
        <end position="33"/>
    </location>
</feature>
<comment type="caution">
    <text evidence="2">The sequence shown here is derived from an EMBL/GenBank/DDBJ whole genome shotgun (WGS) entry which is preliminary data.</text>
</comment>
<sequence length="47" mass="4854">MVVPVAMIIAMTVAVIVAVTMRMSVGGILGMVVMATVAHRRFPLVGG</sequence>
<dbReference type="AlphaFoldDB" id="A0NU33"/>
<reference evidence="2 3" key="1">
    <citation type="submission" date="2006-05" db="EMBL/GenBank/DDBJ databases">
        <authorList>
            <person name="King G."/>
            <person name="Ferriera S."/>
            <person name="Johnson J."/>
            <person name="Kravitz S."/>
            <person name="Beeson K."/>
            <person name="Sutton G."/>
            <person name="Rogers Y.-H."/>
            <person name="Friedman R."/>
            <person name="Frazier M."/>
            <person name="Venter J.C."/>
        </authorList>
    </citation>
    <scope>NUCLEOTIDE SEQUENCE [LARGE SCALE GENOMIC DNA]</scope>
    <source>
        <strain evidence="3">ATCC 25650 / DSM 13394 / JCM 20685 / NBRC 16684 / NCIMB 2208 / IAM 12614 / B1</strain>
    </source>
</reference>
<evidence type="ECO:0000256" key="1">
    <source>
        <dbReference type="SAM" id="Phobius"/>
    </source>
</evidence>
<evidence type="ECO:0000313" key="2">
    <source>
        <dbReference type="EMBL" id="EAV43942.1"/>
    </source>
</evidence>
<evidence type="ECO:0000313" key="3">
    <source>
        <dbReference type="Proteomes" id="UP000004848"/>
    </source>
</evidence>
<dbReference type="Proteomes" id="UP000004848">
    <property type="component" value="Unassembled WGS sequence"/>
</dbReference>